<proteinExistence type="predicted"/>
<accession>A0AAJ1BS31</accession>
<dbReference type="AlphaFoldDB" id="A0AAJ1BS31"/>
<feature type="domain" description="Pepco" evidence="1">
    <location>
        <begin position="42"/>
        <end position="109"/>
    </location>
</feature>
<evidence type="ECO:0000259" key="1">
    <source>
        <dbReference type="Pfam" id="PF24393"/>
    </source>
</evidence>
<evidence type="ECO:0000313" key="2">
    <source>
        <dbReference type="EMBL" id="MCO5955169.1"/>
    </source>
</evidence>
<organism evidence="2 3">
    <name type="scientific">Ciceribacter sichuanensis</name>
    <dbReference type="NCBI Taxonomy" id="2949647"/>
    <lineage>
        <taxon>Bacteria</taxon>
        <taxon>Pseudomonadati</taxon>
        <taxon>Pseudomonadota</taxon>
        <taxon>Alphaproteobacteria</taxon>
        <taxon>Hyphomicrobiales</taxon>
        <taxon>Rhizobiaceae</taxon>
        <taxon>Ciceribacter</taxon>
    </lineage>
</organism>
<name>A0AAJ1BS31_9HYPH</name>
<protein>
    <recommendedName>
        <fullName evidence="1">Pepco domain-containing protein</fullName>
    </recommendedName>
</protein>
<dbReference type="RefSeq" id="WP_250911954.1">
    <property type="nucleotide sequence ID" value="NZ_JAMXLX010000001.1"/>
</dbReference>
<dbReference type="EMBL" id="JAMXLX010000001">
    <property type="protein sequence ID" value="MCO5955169.1"/>
    <property type="molecule type" value="Genomic_DNA"/>
</dbReference>
<dbReference type="Pfam" id="PF24393">
    <property type="entry name" value="Pepco"/>
    <property type="match status" value="1"/>
</dbReference>
<reference evidence="2" key="1">
    <citation type="submission" date="2022-06" db="EMBL/GenBank/DDBJ databases">
        <authorList>
            <person name="Sun Q."/>
        </authorList>
    </citation>
    <scope>NUCLEOTIDE SEQUENCE</scope>
    <source>
        <strain evidence="2">S101</strain>
    </source>
</reference>
<evidence type="ECO:0000313" key="3">
    <source>
        <dbReference type="Proteomes" id="UP001155380"/>
    </source>
</evidence>
<gene>
    <name evidence="2" type="ORF">NBH21_00170</name>
</gene>
<comment type="caution">
    <text evidence="2">The sequence shown here is derived from an EMBL/GenBank/DDBJ whole genome shotgun (WGS) entry which is preliminary data.</text>
</comment>
<sequence length="110" mass="11573">MTNLTIIVPAAAAAVPERIREADKGGEQHGLREAVARLVGYVPKDTEQLDKKLAETIAQLQEVIGKIEKSSVGSMQLKSVEVGLAISAEGSIGIVTAGVETSITLSFERS</sequence>
<dbReference type="InterPro" id="IPR056947">
    <property type="entry name" value="Pepco_dom"/>
</dbReference>
<dbReference type="Proteomes" id="UP001155380">
    <property type="component" value="Unassembled WGS sequence"/>
</dbReference>